<dbReference type="PANTHER" id="PTHR47618">
    <property type="entry name" value="BIFUNCTIONAL OLIGORIBONUCLEASE AND PAP PHOSPHATASE NRNA"/>
    <property type="match status" value="1"/>
</dbReference>
<dbReference type="GO" id="GO:0003676">
    <property type="term" value="F:nucleic acid binding"/>
    <property type="evidence" value="ECO:0007669"/>
    <property type="project" value="InterPro"/>
</dbReference>
<dbReference type="OrthoDB" id="350705at2157"/>
<evidence type="ECO:0000259" key="2">
    <source>
        <dbReference type="Pfam" id="PF02272"/>
    </source>
</evidence>
<dbReference type="InterPro" id="IPR001667">
    <property type="entry name" value="DDH_dom"/>
</dbReference>
<comment type="caution">
    <text evidence="3">The sequence shown here is derived from an EMBL/GenBank/DDBJ whole genome shotgun (WGS) entry which is preliminary data.</text>
</comment>
<sequence length="487" mass="52011">MDRLVLGYDAVGASFVERLADQPGELVVLTPDTERAESLRDGEIAARHVDIGNVDDVRTVAGDIDSVVVAPLGSDELRTAVSTARSAYPSAFLMVCLGGETTADDRRNVESVADRIVDLSADVGEAVLDRAGDPGLRLRKLREVFDEMDGRLAVVAHDNPDPDAIASAIGLRRLAMEFGVDAEACYHGEISHQENRALVNLFGFELTNLPSDADLSSFDVFALVDHSRPGVNDGLPEGTPVDIVIDHHPPRDPVSAKFVDLRSDVGATCTLIVGYLDRFGIEPTEELASGLLYGIRTDTLEFSRGVSIADFDAAAGLVELADTDRLRQVESPSVSTETLGILGKAISNRTVQDDVLTTCVGPISDRDTLAQAADRLLAMDSITTTLVFGYTEDTVFASARARGVERDLGEILRDAFGQIGSAGGHADMAGAQIPVGILTDETADDDERGDVITDVITDRFFEALGIVPDYPATFVYTDSGDGDDRLN</sequence>
<dbReference type="EMBL" id="QKNX01000004">
    <property type="protein sequence ID" value="TKR25366.1"/>
    <property type="molecule type" value="Genomic_DNA"/>
</dbReference>
<organism evidence="3 4">
    <name type="scientific">Natronomonas salsuginis</name>
    <dbReference type="NCBI Taxonomy" id="2217661"/>
    <lineage>
        <taxon>Archaea</taxon>
        <taxon>Methanobacteriati</taxon>
        <taxon>Methanobacteriota</taxon>
        <taxon>Stenosarchaea group</taxon>
        <taxon>Halobacteria</taxon>
        <taxon>Halobacteriales</taxon>
        <taxon>Natronomonadaceae</taxon>
        <taxon>Natronomonas</taxon>
    </lineage>
</organism>
<dbReference type="Gene3D" id="3.90.1640.10">
    <property type="entry name" value="inorganic pyrophosphatase (n-terminal core)"/>
    <property type="match status" value="1"/>
</dbReference>
<name>A0A4U5JB17_9EURY</name>
<gene>
    <name evidence="3" type="ORF">DM868_11440</name>
</gene>
<dbReference type="SUPFAM" id="SSF51735">
    <property type="entry name" value="NAD(P)-binding Rossmann-fold domains"/>
    <property type="match status" value="1"/>
</dbReference>
<evidence type="ECO:0000313" key="3">
    <source>
        <dbReference type="EMBL" id="TKR25366.1"/>
    </source>
</evidence>
<protein>
    <submittedName>
        <fullName evidence="3">Bifunctional oligoribonuclease/PAP phosphatase NrnA</fullName>
    </submittedName>
</protein>
<dbReference type="PANTHER" id="PTHR47618:SF1">
    <property type="entry name" value="BIFUNCTIONAL OLIGORIBONUCLEASE AND PAP PHOSPHATASE NRNA"/>
    <property type="match status" value="1"/>
</dbReference>
<dbReference type="InterPro" id="IPR036291">
    <property type="entry name" value="NAD(P)-bd_dom_sf"/>
</dbReference>
<feature type="domain" description="DHHA1" evidence="2">
    <location>
        <begin position="355"/>
        <end position="434"/>
    </location>
</feature>
<keyword evidence="4" id="KW-1185">Reference proteome</keyword>
<evidence type="ECO:0000313" key="4">
    <source>
        <dbReference type="Proteomes" id="UP000308037"/>
    </source>
</evidence>
<dbReference type="SUPFAM" id="SSF64182">
    <property type="entry name" value="DHH phosphoesterases"/>
    <property type="match status" value="1"/>
</dbReference>
<feature type="domain" description="DDH" evidence="1">
    <location>
        <begin position="153"/>
        <end position="295"/>
    </location>
</feature>
<dbReference type="InterPro" id="IPR051319">
    <property type="entry name" value="Oligoribo/pAp-PDE_c-di-AMP_PDE"/>
</dbReference>
<proteinExistence type="predicted"/>
<dbReference type="Proteomes" id="UP000308037">
    <property type="component" value="Unassembled WGS sequence"/>
</dbReference>
<dbReference type="InterPro" id="IPR003156">
    <property type="entry name" value="DHHA1_dom"/>
</dbReference>
<reference evidence="3 4" key="1">
    <citation type="submission" date="2019-04" db="EMBL/GenBank/DDBJ databases">
        <title>Natronomonas sp. F20-122 a newhaloarchaeon isolated from a saline saltern of Isla Bacuta, Huelva, Spain.</title>
        <authorList>
            <person name="Duran-Viseras A."/>
            <person name="Sanchez-Porro C."/>
            <person name="Ventosa A."/>
        </authorList>
    </citation>
    <scope>NUCLEOTIDE SEQUENCE [LARGE SCALE GENOMIC DNA]</scope>
    <source>
        <strain evidence="3 4">F20-122</strain>
    </source>
</reference>
<dbReference type="RefSeq" id="WP_137277005.1">
    <property type="nucleotide sequence ID" value="NZ_QKNX01000004.1"/>
</dbReference>
<dbReference type="Pfam" id="PF02272">
    <property type="entry name" value="DHHA1"/>
    <property type="match status" value="1"/>
</dbReference>
<dbReference type="Gene3D" id="3.40.50.720">
    <property type="entry name" value="NAD(P)-binding Rossmann-like Domain"/>
    <property type="match status" value="1"/>
</dbReference>
<accession>A0A4U5JB17</accession>
<dbReference type="Pfam" id="PF01368">
    <property type="entry name" value="DHH"/>
    <property type="match status" value="1"/>
</dbReference>
<dbReference type="InterPro" id="IPR038763">
    <property type="entry name" value="DHH_sf"/>
</dbReference>
<evidence type="ECO:0000259" key="1">
    <source>
        <dbReference type="Pfam" id="PF01368"/>
    </source>
</evidence>
<dbReference type="AlphaFoldDB" id="A0A4U5JB17"/>